<gene>
    <name evidence="1" type="ORF">PPOP_2822</name>
</gene>
<dbReference type="GO" id="GO:0008168">
    <property type="term" value="F:methyltransferase activity"/>
    <property type="evidence" value="ECO:0007669"/>
    <property type="project" value="UniProtKB-KW"/>
</dbReference>
<accession>M9M354</accession>
<dbReference type="AlphaFoldDB" id="M9M354"/>
<dbReference type="EMBL" id="BALG01000219">
    <property type="protein sequence ID" value="GAC43439.1"/>
    <property type="molecule type" value="Genomic_DNA"/>
</dbReference>
<proteinExistence type="predicted"/>
<comment type="caution">
    <text evidence="1">The sequence shown here is derived from an EMBL/GenBank/DDBJ whole genome shotgun (WGS) entry which is preliminary data.</text>
</comment>
<dbReference type="OrthoDB" id="9803716at2"/>
<keyword evidence="1" id="KW-0808">Transferase</keyword>
<keyword evidence="1" id="KW-0489">Methyltransferase</keyword>
<protein>
    <submittedName>
        <fullName evidence="1">Adenine-specific DNA methylase</fullName>
    </submittedName>
</protein>
<organism evidence="1 2">
    <name type="scientific">Paenibacillus popilliae ATCC 14706</name>
    <dbReference type="NCBI Taxonomy" id="1212764"/>
    <lineage>
        <taxon>Bacteria</taxon>
        <taxon>Bacillati</taxon>
        <taxon>Bacillota</taxon>
        <taxon>Bacilli</taxon>
        <taxon>Bacillales</taxon>
        <taxon>Paenibacillaceae</taxon>
        <taxon>Paenibacillus</taxon>
    </lineage>
</organism>
<evidence type="ECO:0000313" key="2">
    <source>
        <dbReference type="Proteomes" id="UP000029453"/>
    </source>
</evidence>
<dbReference type="GO" id="GO:0032259">
    <property type="term" value="P:methylation"/>
    <property type="evidence" value="ECO:0007669"/>
    <property type="project" value="UniProtKB-KW"/>
</dbReference>
<keyword evidence="2" id="KW-1185">Reference proteome</keyword>
<dbReference type="RefSeq" id="WP_006287091.1">
    <property type="nucleotide sequence ID" value="NZ_BALG01000219.1"/>
</dbReference>
<evidence type="ECO:0000313" key="1">
    <source>
        <dbReference type="EMBL" id="GAC43439.1"/>
    </source>
</evidence>
<name>M9M354_PAEPP</name>
<sequence>MSRLQPLRHLYSSSISDITSSGDIWQQYLHFAASIYKYSFDNSLLIYAQRPDATMLAPLSLWNLLGRYVTKGEKSIAVCDFQQGTPALSRSQTLPVT</sequence>
<dbReference type="Proteomes" id="UP000029453">
    <property type="component" value="Unassembled WGS sequence"/>
</dbReference>
<reference evidence="1 2" key="1">
    <citation type="submission" date="2012-10" db="EMBL/GenBank/DDBJ databases">
        <title>Draft Genome Sequence of Paenibacillus popilliae ATCC 14706T.</title>
        <authorList>
            <person name="Iiyama K."/>
            <person name="Mori K."/>
            <person name="Mon H."/>
            <person name="Chieda Y."/>
            <person name="Lee J.M."/>
            <person name="Kusakabe T."/>
            <person name="Tashiro K."/>
            <person name="Asano S."/>
            <person name="Yasunaga-Aoki C."/>
            <person name="Shimizu S."/>
        </authorList>
    </citation>
    <scope>NUCLEOTIDE SEQUENCE [LARGE SCALE GENOMIC DNA]</scope>
    <source>
        <strain evidence="1 2">ATCC 14706</strain>
    </source>
</reference>